<evidence type="ECO:0000313" key="2">
    <source>
        <dbReference type="EMBL" id="GII24286.1"/>
    </source>
</evidence>
<dbReference type="InterPro" id="IPR006674">
    <property type="entry name" value="HD_domain"/>
</dbReference>
<sequence length="206" mass="22424">MWDVLVCVSVLVKIGSTVVAMPYSVTWARELAAARMAEPLPRRWGHVQAVAAKAESLRPLAGEDADLLVVAAWLHDIGYAPDVQDTGFHPLDGARYLRSLDADPRLCGLVANHSGAKYEAELRGLADELAEFPDENTLARDGVWYCDMTTSPVGLPVTFDTRLAEIRERYGEDHSVPRAIMAASDEIRAAIDHVLSRARAFGASAV</sequence>
<accession>A0A8J3TEZ7</accession>
<dbReference type="AlphaFoldDB" id="A0A8J3TEZ7"/>
<protein>
    <submittedName>
        <fullName evidence="2">Metal-dependent phosphohydrolase, HD subdomain protein</fullName>
    </submittedName>
</protein>
<dbReference type="CDD" id="cd00077">
    <property type="entry name" value="HDc"/>
    <property type="match status" value="1"/>
</dbReference>
<keyword evidence="3" id="KW-1185">Reference proteome</keyword>
<evidence type="ECO:0000313" key="3">
    <source>
        <dbReference type="Proteomes" id="UP000599074"/>
    </source>
</evidence>
<name>A0A8J3TEZ7_9ACTN</name>
<dbReference type="NCBIfam" id="TIGR00277">
    <property type="entry name" value="HDIG"/>
    <property type="match status" value="1"/>
</dbReference>
<feature type="domain" description="HD" evidence="1">
    <location>
        <begin position="43"/>
        <end position="120"/>
    </location>
</feature>
<dbReference type="Pfam" id="PF01966">
    <property type="entry name" value="HD"/>
    <property type="match status" value="1"/>
</dbReference>
<comment type="caution">
    <text evidence="2">The sequence shown here is derived from an EMBL/GenBank/DDBJ whole genome shotgun (WGS) entry which is preliminary data.</text>
</comment>
<dbReference type="RefSeq" id="WP_239088328.1">
    <property type="nucleotide sequence ID" value="NZ_BOON01000035.1"/>
</dbReference>
<gene>
    <name evidence="2" type="ORF">Pme01_38830</name>
</gene>
<dbReference type="EMBL" id="BOON01000035">
    <property type="protein sequence ID" value="GII24286.1"/>
    <property type="molecule type" value="Genomic_DNA"/>
</dbReference>
<dbReference type="InterPro" id="IPR006675">
    <property type="entry name" value="HDIG_dom"/>
</dbReference>
<proteinExistence type="predicted"/>
<evidence type="ECO:0000259" key="1">
    <source>
        <dbReference type="Pfam" id="PF01966"/>
    </source>
</evidence>
<dbReference type="Gene3D" id="1.10.3210.10">
    <property type="entry name" value="Hypothetical protein af1432"/>
    <property type="match status" value="1"/>
</dbReference>
<organism evidence="2 3">
    <name type="scientific">Planosporangium mesophilum</name>
    <dbReference type="NCBI Taxonomy" id="689768"/>
    <lineage>
        <taxon>Bacteria</taxon>
        <taxon>Bacillati</taxon>
        <taxon>Actinomycetota</taxon>
        <taxon>Actinomycetes</taxon>
        <taxon>Micromonosporales</taxon>
        <taxon>Micromonosporaceae</taxon>
        <taxon>Planosporangium</taxon>
    </lineage>
</organism>
<dbReference type="InterPro" id="IPR003607">
    <property type="entry name" value="HD/PDEase_dom"/>
</dbReference>
<dbReference type="SUPFAM" id="SSF109604">
    <property type="entry name" value="HD-domain/PDEase-like"/>
    <property type="match status" value="1"/>
</dbReference>
<dbReference type="Proteomes" id="UP000599074">
    <property type="component" value="Unassembled WGS sequence"/>
</dbReference>
<reference evidence="2" key="1">
    <citation type="submission" date="2021-01" db="EMBL/GenBank/DDBJ databases">
        <title>Whole genome shotgun sequence of Planosporangium mesophilum NBRC 109066.</title>
        <authorList>
            <person name="Komaki H."/>
            <person name="Tamura T."/>
        </authorList>
    </citation>
    <scope>NUCLEOTIDE SEQUENCE</scope>
    <source>
        <strain evidence="2">NBRC 109066</strain>
    </source>
</reference>